<name>B5H3X1_STRCL</name>
<feature type="compositionally biased region" description="Gly residues" evidence="1">
    <location>
        <begin position="109"/>
        <end position="122"/>
    </location>
</feature>
<evidence type="ECO:0000256" key="1">
    <source>
        <dbReference type="SAM" id="MobiDB-lite"/>
    </source>
</evidence>
<organism evidence="2 3">
    <name type="scientific">Streptomyces clavuligerus</name>
    <dbReference type="NCBI Taxonomy" id="1901"/>
    <lineage>
        <taxon>Bacteria</taxon>
        <taxon>Bacillati</taxon>
        <taxon>Actinomycetota</taxon>
        <taxon>Actinomycetes</taxon>
        <taxon>Kitasatosporales</taxon>
        <taxon>Streptomycetaceae</taxon>
        <taxon>Streptomyces</taxon>
    </lineage>
</organism>
<feature type="region of interest" description="Disordered" evidence="1">
    <location>
        <begin position="1"/>
        <end position="44"/>
    </location>
</feature>
<evidence type="ECO:0000313" key="2">
    <source>
        <dbReference type="EMBL" id="EFG08381.1"/>
    </source>
</evidence>
<feature type="compositionally biased region" description="Basic and acidic residues" evidence="1">
    <location>
        <begin position="90"/>
        <end position="101"/>
    </location>
</feature>
<keyword evidence="3" id="KW-1185">Reference proteome</keyword>
<accession>B5H3X1</accession>
<reference evidence="2 3" key="1">
    <citation type="journal article" date="2010" name="Genome Biol. Evol.">
        <title>The sequence of a 1.8-mb bacterial linear plasmid reveals a rich evolutionary reservoir of secondary metabolic pathways.</title>
        <authorList>
            <person name="Medema M.H."/>
            <person name="Trefzer A."/>
            <person name="Kovalchuk A."/>
            <person name="van den Berg M."/>
            <person name="Mueller U."/>
            <person name="Heijne W."/>
            <person name="Wu L."/>
            <person name="Alam M.T."/>
            <person name="Ronning C.M."/>
            <person name="Nierman W.C."/>
            <person name="Bovenberg R.A.L."/>
            <person name="Breitling R."/>
            <person name="Takano E."/>
        </authorList>
    </citation>
    <scope>NUCLEOTIDE SEQUENCE [LARGE SCALE GENOMIC DNA]</scope>
    <source>
        <strain evidence="3">ATCC 27064 / DSM 738 / JCM 4710 / NBRC 13307 / NCIMB 12785 / NRRL 3585 / VKM Ac-602</strain>
    </source>
</reference>
<evidence type="ECO:0000313" key="3">
    <source>
        <dbReference type="Proteomes" id="UP000002357"/>
    </source>
</evidence>
<dbReference type="AlphaFoldDB" id="B5H3X1"/>
<sequence>MCSGGPSVPPLVGARRWAQGGERGSVRSASPATVPGRAPLRHPAEWMTVGVPGTARSGRGRRCGPPVRSACAPDLTIRQAHHMRRRRREARPCECCDDAKPYPRPSVRRGGGPGPGRGAGDGGTRERG</sequence>
<dbReference type="OrthoDB" id="4314086at2"/>
<protein>
    <submittedName>
        <fullName evidence="2">Uncharacterized protein</fullName>
    </submittedName>
</protein>
<feature type="region of interest" description="Disordered" evidence="1">
    <location>
        <begin position="81"/>
        <end position="128"/>
    </location>
</feature>
<dbReference type="EMBL" id="CM000913">
    <property type="protein sequence ID" value="EFG08381.1"/>
    <property type="molecule type" value="Genomic_DNA"/>
</dbReference>
<gene>
    <name evidence="2" type="ORF">SCLAV_3310</name>
</gene>
<proteinExistence type="predicted"/>
<dbReference type="Proteomes" id="UP000002357">
    <property type="component" value="Chromosome"/>
</dbReference>